<dbReference type="OrthoDB" id="2735181at2759"/>
<protein>
    <recommendedName>
        <fullName evidence="3">F-box domain-containing protein</fullName>
    </recommendedName>
</protein>
<keyword evidence="2" id="KW-1185">Reference proteome</keyword>
<evidence type="ECO:0008006" key="3">
    <source>
        <dbReference type="Google" id="ProtNLM"/>
    </source>
</evidence>
<dbReference type="AlphaFoldDB" id="A0A165ART4"/>
<dbReference type="EMBL" id="KV427799">
    <property type="protein sequence ID" value="KZS99536.1"/>
    <property type="molecule type" value="Genomic_DNA"/>
</dbReference>
<dbReference type="Proteomes" id="UP000076871">
    <property type="component" value="Unassembled WGS sequence"/>
</dbReference>
<evidence type="ECO:0000313" key="2">
    <source>
        <dbReference type="Proteomes" id="UP000076871"/>
    </source>
</evidence>
<gene>
    <name evidence="1" type="ORF">LAESUDRAFT_718618</name>
</gene>
<name>A0A165ART4_9APHY</name>
<reference evidence="1 2" key="1">
    <citation type="journal article" date="2016" name="Mol. Biol. Evol.">
        <title>Comparative Genomics of Early-Diverging Mushroom-Forming Fungi Provides Insights into the Origins of Lignocellulose Decay Capabilities.</title>
        <authorList>
            <person name="Nagy L.G."/>
            <person name="Riley R."/>
            <person name="Tritt A."/>
            <person name="Adam C."/>
            <person name="Daum C."/>
            <person name="Floudas D."/>
            <person name="Sun H."/>
            <person name="Yadav J.S."/>
            <person name="Pangilinan J."/>
            <person name="Larsson K.H."/>
            <person name="Matsuura K."/>
            <person name="Barry K."/>
            <person name="Labutti K."/>
            <person name="Kuo R."/>
            <person name="Ohm R.A."/>
            <person name="Bhattacharya S.S."/>
            <person name="Shirouzu T."/>
            <person name="Yoshinaga Y."/>
            <person name="Martin F.M."/>
            <person name="Grigoriev I.V."/>
            <person name="Hibbett D.S."/>
        </authorList>
    </citation>
    <scope>NUCLEOTIDE SEQUENCE [LARGE SCALE GENOMIC DNA]</scope>
    <source>
        <strain evidence="1 2">93-53</strain>
    </source>
</reference>
<accession>A0A165ART4</accession>
<dbReference type="GeneID" id="63824496"/>
<dbReference type="RefSeq" id="XP_040757277.1">
    <property type="nucleotide sequence ID" value="XM_040907467.1"/>
</dbReference>
<sequence>MSTFARAFPNVKRICLRQVTATLPSRADDMCWSHLDFLDMGNVEFRHPWIVTCKVRHLVLHLHRAVGSPKAPVSVIQNAMPVVLELEINLQLNAKFWKRVALVATRLRYLIIILKWDEESSLDEYSRTLKGWKSELPAFMHALKISCLRICCPSPFPAAQDILQDVPQALKHVIPTLCYVALEHHHSSAHSDWYDGRYDGWQSESTWWRITTVGNDKSHSKVATDIGERVDAYMKSAEFESSLAL</sequence>
<proteinExistence type="predicted"/>
<organism evidence="1 2">
    <name type="scientific">Laetiporus sulphureus 93-53</name>
    <dbReference type="NCBI Taxonomy" id="1314785"/>
    <lineage>
        <taxon>Eukaryota</taxon>
        <taxon>Fungi</taxon>
        <taxon>Dikarya</taxon>
        <taxon>Basidiomycota</taxon>
        <taxon>Agaricomycotina</taxon>
        <taxon>Agaricomycetes</taxon>
        <taxon>Polyporales</taxon>
        <taxon>Laetiporus</taxon>
    </lineage>
</organism>
<evidence type="ECO:0000313" key="1">
    <source>
        <dbReference type="EMBL" id="KZS99536.1"/>
    </source>
</evidence>
<dbReference type="InParanoid" id="A0A165ART4"/>